<keyword evidence="4 7" id="KW-0812">Transmembrane</keyword>
<evidence type="ECO:0000256" key="1">
    <source>
        <dbReference type="ARBA" id="ARBA00004651"/>
    </source>
</evidence>
<feature type="transmembrane region" description="Helical" evidence="7">
    <location>
        <begin position="547"/>
        <end position="568"/>
    </location>
</feature>
<feature type="domain" description="Major facilitator superfamily (MFS) profile" evidence="8">
    <location>
        <begin position="412"/>
        <end position="812"/>
    </location>
</feature>
<feature type="transmembrane region" description="Helical" evidence="7">
    <location>
        <begin position="488"/>
        <end position="510"/>
    </location>
</feature>
<feature type="transmembrane region" description="Helical" evidence="7">
    <location>
        <begin position="20"/>
        <end position="43"/>
    </location>
</feature>
<dbReference type="PANTHER" id="PTHR23517:SF3">
    <property type="entry name" value="INTEGRAL MEMBRANE TRANSPORT PROTEIN"/>
    <property type="match status" value="1"/>
</dbReference>
<name>A0A853FW82_9BURK</name>
<feature type="transmembrane region" description="Helical" evidence="7">
    <location>
        <begin position="221"/>
        <end position="240"/>
    </location>
</feature>
<feature type="transmembrane region" description="Helical" evidence="7">
    <location>
        <begin position="698"/>
        <end position="716"/>
    </location>
</feature>
<feature type="transmembrane region" description="Helical" evidence="7">
    <location>
        <begin position="188"/>
        <end position="209"/>
    </location>
</feature>
<dbReference type="AlphaFoldDB" id="A0A853FW82"/>
<evidence type="ECO:0000259" key="8">
    <source>
        <dbReference type="PROSITE" id="PS50850"/>
    </source>
</evidence>
<reference evidence="9 10" key="1">
    <citation type="submission" date="2020-07" db="EMBL/GenBank/DDBJ databases">
        <title>Taxonomic revisions and descriptions of new bacterial species based on genomic comparisons in the high-G+C-content subgroup of the family Alcaligenaceae.</title>
        <authorList>
            <person name="Szabo A."/>
            <person name="Felfoldi T."/>
        </authorList>
    </citation>
    <scope>NUCLEOTIDE SEQUENCE [LARGE SCALE GENOMIC DNA]</scope>
    <source>
        <strain evidence="9 10">LMG 24012</strain>
    </source>
</reference>
<accession>A0A853FW82</accession>
<dbReference type="InterPro" id="IPR050171">
    <property type="entry name" value="MFS_Transporters"/>
</dbReference>
<keyword evidence="10" id="KW-1185">Reference proteome</keyword>
<feature type="transmembrane region" description="Helical" evidence="7">
    <location>
        <begin position="574"/>
        <end position="596"/>
    </location>
</feature>
<feature type="transmembrane region" description="Helical" evidence="7">
    <location>
        <begin position="516"/>
        <end position="535"/>
    </location>
</feature>
<dbReference type="Pfam" id="PF07690">
    <property type="entry name" value="MFS_1"/>
    <property type="match status" value="1"/>
</dbReference>
<proteinExistence type="predicted"/>
<evidence type="ECO:0000256" key="6">
    <source>
        <dbReference type="ARBA" id="ARBA00023136"/>
    </source>
</evidence>
<evidence type="ECO:0000256" key="4">
    <source>
        <dbReference type="ARBA" id="ARBA00022692"/>
    </source>
</evidence>
<dbReference type="Proteomes" id="UP000559809">
    <property type="component" value="Unassembled WGS sequence"/>
</dbReference>
<dbReference type="InterPro" id="IPR011701">
    <property type="entry name" value="MFS"/>
</dbReference>
<evidence type="ECO:0000313" key="10">
    <source>
        <dbReference type="Proteomes" id="UP000559809"/>
    </source>
</evidence>
<dbReference type="GO" id="GO:0022857">
    <property type="term" value="F:transmembrane transporter activity"/>
    <property type="evidence" value="ECO:0007669"/>
    <property type="project" value="InterPro"/>
</dbReference>
<dbReference type="InterPro" id="IPR020846">
    <property type="entry name" value="MFS_dom"/>
</dbReference>
<dbReference type="EMBL" id="JACCEM010000003">
    <property type="protein sequence ID" value="NYT48863.1"/>
    <property type="molecule type" value="Genomic_DNA"/>
</dbReference>
<dbReference type="CDD" id="cd18773">
    <property type="entry name" value="PDC1_HK_sensor"/>
    <property type="match status" value="1"/>
</dbReference>
<keyword evidence="2" id="KW-0813">Transport</keyword>
<keyword evidence="6 7" id="KW-0472">Membrane</keyword>
<protein>
    <submittedName>
        <fullName evidence="9">MFS transporter</fullName>
    </submittedName>
</protein>
<evidence type="ECO:0000256" key="3">
    <source>
        <dbReference type="ARBA" id="ARBA00022475"/>
    </source>
</evidence>
<evidence type="ECO:0000256" key="7">
    <source>
        <dbReference type="SAM" id="Phobius"/>
    </source>
</evidence>
<dbReference type="Gene3D" id="1.20.1250.20">
    <property type="entry name" value="MFS general substrate transporter like domains"/>
    <property type="match status" value="1"/>
</dbReference>
<feature type="transmembrane region" description="Helical" evidence="7">
    <location>
        <begin position="666"/>
        <end position="686"/>
    </location>
</feature>
<sequence length="816" mass="84413">MTVLSRPVTETRRRRPLRDVLLACMVVLLLAQGLIGALSLSALNRLVADNTAERVELLARRTSTQIQTGMDLGKPLAQFFGLPALLDELRLRVPDFSAAAVVLADGTVLDAIGDPDGFQDMPAALSRPAGAEPEGVSRTAAGAVHETDEHGVAVAVPLLRADAGVAGAVVLRVAPRDMREAGLLVQNARVLAGVTLAAALLLALAFRYAMPLYELAAASRARMAVPLVILLLAQGVYAAYTIHTFRDVWVDVTRGNTEIVGGGLQRDLNRVLGYGIAPAALRGVEQPMARLAASFPVIAELRLTSPEGRVLNRADARGPLPVGQPLPDGNRLAFPLGAGGEGPALATLEIFLDDARISAGVRARILDAATVVAVAMVAAIELLLLLALLMDRAFAVPAGRAPGDPDGLDDQTKVGALVRPVMFGFLFAMALPLSFLPIYARSLMPLADLGREAALLMALPIAAEMGCGLLTALLAGRLADRRGWQWPVLAGLAVAVAGNLACALADTLTALTLARALVGLGYGLTWMGLQGFIVIRSPAAYRGRNMATVIAGLFAGHLSGAAVGAMLAQQLGASAVFAVGAFLLALPALGVFTLMWPYRHAAGRPAAGAAAGRPARSWSAVARLLATRDFGMLLAGSIVPFSIAQVGMLTYALPLYMEAQGGTSASVGRVLMLYGFCVIYIGPWMGRLADRSADKKRWIALGGLVGGAGLLSLYFATGVYAAAVAVVLLALASCLAGGAQTAYMLSLKDVQQYGPGGATSVMRAADKFGQMLGPLAVGGLFASMGISGGLAVTGAFYLLATLAFFLVAPATGRDGS</sequence>
<evidence type="ECO:0000313" key="9">
    <source>
        <dbReference type="EMBL" id="NYT48863.1"/>
    </source>
</evidence>
<gene>
    <name evidence="9" type="ORF">H0A72_06020</name>
</gene>
<dbReference type="InterPro" id="IPR036259">
    <property type="entry name" value="MFS_trans_sf"/>
</dbReference>
<feature type="transmembrane region" description="Helical" evidence="7">
    <location>
        <begin position="368"/>
        <end position="390"/>
    </location>
</feature>
<dbReference type="PANTHER" id="PTHR23517">
    <property type="entry name" value="RESISTANCE PROTEIN MDTM, PUTATIVE-RELATED-RELATED"/>
    <property type="match status" value="1"/>
</dbReference>
<dbReference type="SUPFAM" id="SSF103473">
    <property type="entry name" value="MFS general substrate transporter"/>
    <property type="match status" value="1"/>
</dbReference>
<organism evidence="9 10">
    <name type="scientific">Parapusillimonas granuli</name>
    <dbReference type="NCBI Taxonomy" id="380911"/>
    <lineage>
        <taxon>Bacteria</taxon>
        <taxon>Pseudomonadati</taxon>
        <taxon>Pseudomonadota</taxon>
        <taxon>Betaproteobacteria</taxon>
        <taxon>Burkholderiales</taxon>
        <taxon>Alcaligenaceae</taxon>
        <taxon>Parapusillimonas</taxon>
    </lineage>
</organism>
<feature type="transmembrane region" description="Helical" evidence="7">
    <location>
        <begin position="421"/>
        <end position="441"/>
    </location>
</feature>
<evidence type="ECO:0000256" key="5">
    <source>
        <dbReference type="ARBA" id="ARBA00022989"/>
    </source>
</evidence>
<dbReference type="GO" id="GO:0005886">
    <property type="term" value="C:plasma membrane"/>
    <property type="evidence" value="ECO:0007669"/>
    <property type="project" value="UniProtKB-SubCell"/>
</dbReference>
<feature type="transmembrane region" description="Helical" evidence="7">
    <location>
        <begin position="768"/>
        <end position="788"/>
    </location>
</feature>
<feature type="transmembrane region" description="Helical" evidence="7">
    <location>
        <begin position="722"/>
        <end position="747"/>
    </location>
</feature>
<feature type="transmembrane region" description="Helical" evidence="7">
    <location>
        <begin position="453"/>
        <end position="476"/>
    </location>
</feature>
<keyword evidence="3" id="KW-1003">Cell membrane</keyword>
<comment type="caution">
    <text evidence="9">The sequence shown here is derived from an EMBL/GenBank/DDBJ whole genome shotgun (WGS) entry which is preliminary data.</text>
</comment>
<keyword evidence="5 7" id="KW-1133">Transmembrane helix</keyword>
<evidence type="ECO:0000256" key="2">
    <source>
        <dbReference type="ARBA" id="ARBA00022448"/>
    </source>
</evidence>
<comment type="subcellular location">
    <subcellularLocation>
        <location evidence="1">Cell membrane</location>
        <topology evidence="1">Multi-pass membrane protein</topology>
    </subcellularLocation>
</comment>
<feature type="transmembrane region" description="Helical" evidence="7">
    <location>
        <begin position="633"/>
        <end position="654"/>
    </location>
</feature>
<feature type="transmembrane region" description="Helical" evidence="7">
    <location>
        <begin position="794"/>
        <end position="812"/>
    </location>
</feature>
<dbReference type="RefSeq" id="WP_180154169.1">
    <property type="nucleotide sequence ID" value="NZ_JACCEM010000003.1"/>
</dbReference>
<dbReference type="PROSITE" id="PS50850">
    <property type="entry name" value="MFS"/>
    <property type="match status" value="1"/>
</dbReference>